<sequence length="116" mass="13545">MLMRERKLQRVLKARGNIIIIRHSHLCNGSLPVWRSSPQTYCTYAQWQEFDTPIHMPNAAELQIILKMNYSENKFYAMDRRGAFQGGFGSGSTGSFDSHGSVDRTEKWFRFESNYF</sequence>
<evidence type="ECO:0000313" key="2">
    <source>
        <dbReference type="Proteomes" id="UP000267606"/>
    </source>
</evidence>
<dbReference type="WBParaSite" id="OFLC_0000037101-mRNA-1">
    <property type="protein sequence ID" value="OFLC_0000037101-mRNA-1"/>
    <property type="gene ID" value="OFLC_0000037101"/>
</dbReference>
<reference evidence="1 2" key="2">
    <citation type="submission" date="2018-11" db="EMBL/GenBank/DDBJ databases">
        <authorList>
            <consortium name="Pathogen Informatics"/>
        </authorList>
    </citation>
    <scope>NUCLEOTIDE SEQUENCE [LARGE SCALE GENOMIC DNA]</scope>
</reference>
<protein>
    <submittedName>
        <fullName evidence="3">TLDc domain-containing protein</fullName>
    </submittedName>
</protein>
<dbReference type="EMBL" id="UZAJ01000116">
    <property type="protein sequence ID" value="VDO25571.1"/>
    <property type="molecule type" value="Genomic_DNA"/>
</dbReference>
<accession>A0A183GYR2</accession>
<proteinExistence type="predicted"/>
<evidence type="ECO:0000313" key="1">
    <source>
        <dbReference type="EMBL" id="VDO25571.1"/>
    </source>
</evidence>
<organism evidence="3">
    <name type="scientific">Onchocerca flexuosa</name>
    <dbReference type="NCBI Taxonomy" id="387005"/>
    <lineage>
        <taxon>Eukaryota</taxon>
        <taxon>Metazoa</taxon>
        <taxon>Ecdysozoa</taxon>
        <taxon>Nematoda</taxon>
        <taxon>Chromadorea</taxon>
        <taxon>Rhabditida</taxon>
        <taxon>Spirurina</taxon>
        <taxon>Spiruromorpha</taxon>
        <taxon>Filarioidea</taxon>
        <taxon>Onchocercidae</taxon>
        <taxon>Onchocerca</taxon>
    </lineage>
</organism>
<dbReference type="Proteomes" id="UP000267606">
    <property type="component" value="Unassembled WGS sequence"/>
</dbReference>
<evidence type="ECO:0000313" key="3">
    <source>
        <dbReference type="WBParaSite" id="OFLC_0000037101-mRNA-1"/>
    </source>
</evidence>
<dbReference type="AlphaFoldDB" id="A0A183GYR2"/>
<gene>
    <name evidence="1" type="ORF">OFLC_LOCUS372</name>
</gene>
<keyword evidence="2" id="KW-1185">Reference proteome</keyword>
<name>A0A183GYR2_9BILA</name>
<reference evidence="3" key="1">
    <citation type="submission" date="2016-06" db="UniProtKB">
        <authorList>
            <consortium name="WormBaseParasite"/>
        </authorList>
    </citation>
    <scope>IDENTIFICATION</scope>
</reference>